<evidence type="ECO:0000256" key="4">
    <source>
        <dbReference type="ARBA" id="ARBA00022989"/>
    </source>
</evidence>
<evidence type="ECO:0000256" key="1">
    <source>
        <dbReference type="ARBA" id="ARBA00004651"/>
    </source>
</evidence>
<keyword evidence="5 6" id="KW-0472">Membrane</keyword>
<evidence type="ECO:0000313" key="7">
    <source>
        <dbReference type="EMBL" id="GGJ92691.1"/>
    </source>
</evidence>
<proteinExistence type="predicted"/>
<dbReference type="RefSeq" id="WP_189170094.1">
    <property type="nucleotide sequence ID" value="NZ_BMQB01000004.1"/>
</dbReference>
<dbReference type="EMBL" id="BMQB01000004">
    <property type="protein sequence ID" value="GGJ92691.1"/>
    <property type="molecule type" value="Genomic_DNA"/>
</dbReference>
<protein>
    <submittedName>
        <fullName evidence="7">Uncharacterized protein</fullName>
    </submittedName>
</protein>
<dbReference type="Pfam" id="PF03631">
    <property type="entry name" value="Virul_fac_BrkB"/>
    <property type="match status" value="1"/>
</dbReference>
<feature type="transmembrane region" description="Helical" evidence="6">
    <location>
        <begin position="212"/>
        <end position="234"/>
    </location>
</feature>
<accession>A0A8J3F8F0</accession>
<keyword evidence="4 6" id="KW-1133">Transmembrane helix</keyword>
<organism evidence="7 8">
    <name type="scientific">Pilimelia anulata</name>
    <dbReference type="NCBI Taxonomy" id="53371"/>
    <lineage>
        <taxon>Bacteria</taxon>
        <taxon>Bacillati</taxon>
        <taxon>Actinomycetota</taxon>
        <taxon>Actinomycetes</taxon>
        <taxon>Micromonosporales</taxon>
        <taxon>Micromonosporaceae</taxon>
        <taxon>Pilimelia</taxon>
    </lineage>
</organism>
<comment type="subcellular location">
    <subcellularLocation>
        <location evidence="1">Cell membrane</location>
        <topology evidence="1">Multi-pass membrane protein</topology>
    </subcellularLocation>
</comment>
<feature type="transmembrane region" description="Helical" evidence="6">
    <location>
        <begin position="41"/>
        <end position="65"/>
    </location>
</feature>
<keyword evidence="2" id="KW-1003">Cell membrane</keyword>
<reference evidence="7" key="1">
    <citation type="journal article" date="2014" name="Int. J. Syst. Evol. Microbiol.">
        <title>Complete genome sequence of Corynebacterium casei LMG S-19264T (=DSM 44701T), isolated from a smear-ripened cheese.</title>
        <authorList>
            <consortium name="US DOE Joint Genome Institute (JGI-PGF)"/>
            <person name="Walter F."/>
            <person name="Albersmeier A."/>
            <person name="Kalinowski J."/>
            <person name="Ruckert C."/>
        </authorList>
    </citation>
    <scope>NUCLEOTIDE SEQUENCE</scope>
    <source>
        <strain evidence="7">JCM 3090</strain>
    </source>
</reference>
<comment type="caution">
    <text evidence="7">The sequence shown here is derived from an EMBL/GenBank/DDBJ whole genome shotgun (WGS) entry which is preliminary data.</text>
</comment>
<evidence type="ECO:0000256" key="3">
    <source>
        <dbReference type="ARBA" id="ARBA00022692"/>
    </source>
</evidence>
<evidence type="ECO:0000313" key="8">
    <source>
        <dbReference type="Proteomes" id="UP000649739"/>
    </source>
</evidence>
<name>A0A8J3F8F0_9ACTN</name>
<feature type="transmembrane region" description="Helical" evidence="6">
    <location>
        <begin position="173"/>
        <end position="200"/>
    </location>
</feature>
<evidence type="ECO:0000256" key="2">
    <source>
        <dbReference type="ARBA" id="ARBA00022475"/>
    </source>
</evidence>
<dbReference type="GO" id="GO:0005886">
    <property type="term" value="C:plasma membrane"/>
    <property type="evidence" value="ECO:0007669"/>
    <property type="project" value="UniProtKB-SubCell"/>
</dbReference>
<sequence length="278" mass="29918">MTSRWLRGLARVRLRYAWCDHLWRAGARYDEVFGSRLAAAIAYYGFFACFALALLAYSLLGYLLAYDGDIFRTVDDFLSQNLPWLEPRAIAASRGHTGLIGLVGLMITGVGWIESIRSSQRHVHGVAQQPGHPVRRWLVDLALLVGLLVLVTVSMTVFYALESLVALASGGASAAVAVLGWVSSVALNVLIAAALLGGVARVRLKLDRLLPAVWLVAVGITLLNTAGQAVIAYVRHNPAYSLVTGAAGLLLYLYLFNQILLFGAAWAATSAGRGRAAR</sequence>
<dbReference type="AlphaFoldDB" id="A0A8J3F8F0"/>
<keyword evidence="3 6" id="KW-0812">Transmembrane</keyword>
<reference evidence="7" key="2">
    <citation type="submission" date="2020-09" db="EMBL/GenBank/DDBJ databases">
        <authorList>
            <person name="Sun Q."/>
            <person name="Ohkuma M."/>
        </authorList>
    </citation>
    <scope>NUCLEOTIDE SEQUENCE</scope>
    <source>
        <strain evidence="7">JCM 3090</strain>
    </source>
</reference>
<feature type="transmembrane region" description="Helical" evidence="6">
    <location>
        <begin position="97"/>
        <end position="116"/>
    </location>
</feature>
<dbReference type="PANTHER" id="PTHR30213">
    <property type="entry name" value="INNER MEMBRANE PROTEIN YHJD"/>
    <property type="match status" value="1"/>
</dbReference>
<feature type="transmembrane region" description="Helical" evidence="6">
    <location>
        <begin position="246"/>
        <end position="268"/>
    </location>
</feature>
<gene>
    <name evidence="7" type="ORF">GCM10010123_23220</name>
</gene>
<feature type="transmembrane region" description="Helical" evidence="6">
    <location>
        <begin position="137"/>
        <end position="161"/>
    </location>
</feature>
<dbReference type="InterPro" id="IPR017039">
    <property type="entry name" value="Virul_fac_BrkB"/>
</dbReference>
<evidence type="ECO:0000256" key="6">
    <source>
        <dbReference type="SAM" id="Phobius"/>
    </source>
</evidence>
<evidence type="ECO:0000256" key="5">
    <source>
        <dbReference type="ARBA" id="ARBA00023136"/>
    </source>
</evidence>
<dbReference type="Proteomes" id="UP000649739">
    <property type="component" value="Unassembled WGS sequence"/>
</dbReference>
<dbReference type="PANTHER" id="PTHR30213:SF1">
    <property type="entry name" value="INNER MEMBRANE PROTEIN YHJD"/>
    <property type="match status" value="1"/>
</dbReference>
<keyword evidence="8" id="KW-1185">Reference proteome</keyword>